<proteinExistence type="predicted"/>
<dbReference type="EMBL" id="KN839884">
    <property type="protein sequence ID" value="KIJ59598.1"/>
    <property type="molecule type" value="Genomic_DNA"/>
</dbReference>
<reference evidence="1 2" key="1">
    <citation type="submission" date="2014-04" db="EMBL/GenBank/DDBJ databases">
        <title>Evolutionary Origins and Diversification of the Mycorrhizal Mutualists.</title>
        <authorList>
            <consortium name="DOE Joint Genome Institute"/>
            <consortium name="Mycorrhizal Genomics Consortium"/>
            <person name="Kohler A."/>
            <person name="Kuo A."/>
            <person name="Nagy L.G."/>
            <person name="Floudas D."/>
            <person name="Copeland A."/>
            <person name="Barry K.W."/>
            <person name="Cichocki N."/>
            <person name="Veneault-Fourrey C."/>
            <person name="LaButti K."/>
            <person name="Lindquist E.A."/>
            <person name="Lipzen A."/>
            <person name="Lundell T."/>
            <person name="Morin E."/>
            <person name="Murat C."/>
            <person name="Riley R."/>
            <person name="Ohm R."/>
            <person name="Sun H."/>
            <person name="Tunlid A."/>
            <person name="Henrissat B."/>
            <person name="Grigoriev I.V."/>
            <person name="Hibbett D.S."/>
            <person name="Martin F."/>
        </authorList>
    </citation>
    <scope>NUCLEOTIDE SEQUENCE [LARGE SCALE GENOMIC DNA]</scope>
    <source>
        <strain evidence="1 2">MD-312</strain>
    </source>
</reference>
<name>A0A0C9W154_9AGAM</name>
<dbReference type="Proteomes" id="UP000053820">
    <property type="component" value="Unassembled WGS sequence"/>
</dbReference>
<gene>
    <name evidence="1" type="ORF">HYDPIDRAFT_118369</name>
</gene>
<evidence type="ECO:0000313" key="1">
    <source>
        <dbReference type="EMBL" id="KIJ59598.1"/>
    </source>
</evidence>
<organism evidence="1 2">
    <name type="scientific">Hydnomerulius pinastri MD-312</name>
    <dbReference type="NCBI Taxonomy" id="994086"/>
    <lineage>
        <taxon>Eukaryota</taxon>
        <taxon>Fungi</taxon>
        <taxon>Dikarya</taxon>
        <taxon>Basidiomycota</taxon>
        <taxon>Agaricomycotina</taxon>
        <taxon>Agaricomycetes</taxon>
        <taxon>Agaricomycetidae</taxon>
        <taxon>Boletales</taxon>
        <taxon>Boletales incertae sedis</taxon>
        <taxon>Leucogyrophana</taxon>
    </lineage>
</organism>
<dbReference type="HOGENOM" id="CLU_2277872_0_0_1"/>
<protein>
    <submittedName>
        <fullName evidence="1">Unplaced genomic scaffold scaffold_50, whole genome shotgun sequence</fullName>
    </submittedName>
</protein>
<keyword evidence="2" id="KW-1185">Reference proteome</keyword>
<sequence length="102" mass="10973">MPNIIIPPEGGRLSIIDFSPSVRIAQPNRKFRGVIGTEKYIAPASRVLFHAQNTVLNHGGADTTQSQEIEGSAARFENLAQGIGAPCIAMPSTTDVRTSLWL</sequence>
<dbReference type="AlphaFoldDB" id="A0A0C9W154"/>
<evidence type="ECO:0000313" key="2">
    <source>
        <dbReference type="Proteomes" id="UP000053820"/>
    </source>
</evidence>
<accession>A0A0C9W154</accession>
<dbReference type="OrthoDB" id="4062651at2759"/>